<feature type="domain" description="Terminase large subunit gp17-like C-terminal" evidence="2">
    <location>
        <begin position="329"/>
        <end position="473"/>
    </location>
</feature>
<keyword evidence="4" id="KW-1185">Reference proteome</keyword>
<dbReference type="STRING" id="1123272.SAMN02745824_1533"/>
<proteinExistence type="predicted"/>
<evidence type="ECO:0000259" key="2">
    <source>
        <dbReference type="Pfam" id="PF17289"/>
    </source>
</evidence>
<gene>
    <name evidence="3" type="ORF">SAMN02745824_1533</name>
</gene>
<evidence type="ECO:0000313" key="3">
    <source>
        <dbReference type="EMBL" id="SIN65673.1"/>
    </source>
</evidence>
<dbReference type="Pfam" id="PF17289">
    <property type="entry name" value="Terminase_6C"/>
    <property type="match status" value="1"/>
</dbReference>
<accession>A0A1N6D4L3</accession>
<keyword evidence="1" id="KW-1188">Viral release from host cell</keyword>
<protein>
    <submittedName>
        <fullName evidence="3">Phage uncharacterized protein (Putative large terminase), C-terminal domain-containing protein</fullName>
    </submittedName>
</protein>
<reference evidence="4" key="1">
    <citation type="submission" date="2016-11" db="EMBL/GenBank/DDBJ databases">
        <authorList>
            <person name="Varghese N."/>
            <person name="Submissions S."/>
        </authorList>
    </citation>
    <scope>NUCLEOTIDE SEQUENCE [LARGE SCALE GENOMIC DNA]</scope>
    <source>
        <strain evidence="4">DSM 22363</strain>
    </source>
</reference>
<organism evidence="3 4">
    <name type="scientific">Parasphingorhabdus marina DSM 22363</name>
    <dbReference type="NCBI Taxonomy" id="1123272"/>
    <lineage>
        <taxon>Bacteria</taxon>
        <taxon>Pseudomonadati</taxon>
        <taxon>Pseudomonadota</taxon>
        <taxon>Alphaproteobacteria</taxon>
        <taxon>Sphingomonadales</taxon>
        <taxon>Sphingomonadaceae</taxon>
        <taxon>Parasphingorhabdus</taxon>
    </lineage>
</organism>
<dbReference type="AlphaFoldDB" id="A0A1N6D4L3"/>
<dbReference type="RefSeq" id="WP_159437064.1">
    <property type="nucleotide sequence ID" value="NZ_FSQW01000001.1"/>
</dbReference>
<dbReference type="NCBIfam" id="TIGR01630">
    <property type="entry name" value="psiM2_ORF9"/>
    <property type="match status" value="1"/>
</dbReference>
<evidence type="ECO:0000313" key="4">
    <source>
        <dbReference type="Proteomes" id="UP000185192"/>
    </source>
</evidence>
<evidence type="ECO:0000256" key="1">
    <source>
        <dbReference type="ARBA" id="ARBA00022612"/>
    </source>
</evidence>
<dbReference type="OrthoDB" id="9771580at2"/>
<dbReference type="InterPro" id="IPR006517">
    <property type="entry name" value="Phage_terminase_lsu-like_C"/>
</dbReference>
<sequence>MVHNADMIGRLVKLIEQADDPQALYEELLKRDFGLFMRKAFPAIAGGADLTWNWHLDAICYQLNRVESADIRRLLVTLPPRNLKSITISVAWVAWMLGQDPSLNFVCVSYSGELGGKLARQCRTIMEQTWYRRIFPGTVISAKRSATHDFETTAGGGRHTTSISGTLTGRGGDIIIIDDPIKPDDALSETTRENVNDWYRTTLSSRLNDKANGAIICVMQRLHAYDLAGLIVEDGGWEHLNLPAIATEDESVPLTYGQLWTRKEGDILHPERESLETLTDLKGQMGSAVFSAQYQQDPVPPHGNMVEPEWLQNYFAPLAQSLPGQIIQSWDTASKDGINSDWSVCITAHVKGRDVYILDVYRKRLTFPELKKQVIRLAEFHKVQVLLIEDAASGTQLIQELRHGNNSGVPRPMPQKPEGDKVTRLAGVTAMIEVGQLHLPEQASWRADFELELLGFPSAKYDDQVDALSQLLNWVRKRPAPIRTDTDVSKMLFGQLFEGGGYETSF</sequence>
<dbReference type="InterPro" id="IPR035421">
    <property type="entry name" value="Terminase_6C"/>
</dbReference>
<dbReference type="EMBL" id="FSQW01000001">
    <property type="protein sequence ID" value="SIN65673.1"/>
    <property type="molecule type" value="Genomic_DNA"/>
</dbReference>
<dbReference type="Proteomes" id="UP000185192">
    <property type="component" value="Unassembled WGS sequence"/>
</dbReference>
<dbReference type="Gene3D" id="3.30.420.240">
    <property type="match status" value="1"/>
</dbReference>
<name>A0A1N6D4L3_9SPHN</name>